<organism evidence="4 5">
    <name type="scientific">Phlebiopsis gigantea (strain 11061_1 CR5-6)</name>
    <name type="common">White-rot fungus</name>
    <name type="synonym">Peniophora gigantea</name>
    <dbReference type="NCBI Taxonomy" id="745531"/>
    <lineage>
        <taxon>Eukaryota</taxon>
        <taxon>Fungi</taxon>
        <taxon>Dikarya</taxon>
        <taxon>Basidiomycota</taxon>
        <taxon>Agaricomycotina</taxon>
        <taxon>Agaricomycetes</taxon>
        <taxon>Polyporales</taxon>
        <taxon>Phanerochaetaceae</taxon>
        <taxon>Phlebiopsis</taxon>
    </lineage>
</organism>
<feature type="domain" description="DUF6534" evidence="3">
    <location>
        <begin position="120"/>
        <end position="205"/>
    </location>
</feature>
<feature type="chain" id="PRO_5002168194" description="DUF6534 domain-containing protein" evidence="2">
    <location>
        <begin position="17"/>
        <end position="218"/>
    </location>
</feature>
<proteinExistence type="predicted"/>
<protein>
    <recommendedName>
        <fullName evidence="3">DUF6534 domain-containing protein</fullName>
    </recommendedName>
</protein>
<accession>A0A0C3PL28</accession>
<keyword evidence="1" id="KW-1133">Transmembrane helix</keyword>
<evidence type="ECO:0000256" key="1">
    <source>
        <dbReference type="SAM" id="Phobius"/>
    </source>
</evidence>
<dbReference type="EMBL" id="KN840503">
    <property type="protein sequence ID" value="KIP07113.1"/>
    <property type="molecule type" value="Genomic_DNA"/>
</dbReference>
<dbReference type="AlphaFoldDB" id="A0A0C3PL28"/>
<keyword evidence="5" id="KW-1185">Reference proteome</keyword>
<evidence type="ECO:0000256" key="2">
    <source>
        <dbReference type="SAM" id="SignalP"/>
    </source>
</evidence>
<keyword evidence="1" id="KW-0812">Transmembrane</keyword>
<sequence>MMLLLNIASSSLVAQSLYYYLVPHFGSLLPLNSITMELSAECLISTLMTFISQMLFPIQLYESKRCTSHPEVTISLELLLFFTCSTVMIVHPHAVLGSRGNLFTVRSFNIFFGLAKGFGALTDVMATTAMCILLTTSRTGFGRTDTLINTLIQYFAQRGLLVTLVQVIIMIVFFAAPHNVYWFSFHVNMTKLYANTFFSMLNGREEIHRERCGDGRIH</sequence>
<dbReference type="Proteomes" id="UP000053257">
    <property type="component" value="Unassembled WGS sequence"/>
</dbReference>
<feature type="transmembrane region" description="Helical" evidence="1">
    <location>
        <begin position="72"/>
        <end position="90"/>
    </location>
</feature>
<evidence type="ECO:0000313" key="5">
    <source>
        <dbReference type="Proteomes" id="UP000053257"/>
    </source>
</evidence>
<name>A0A0C3PL28_PHLG1</name>
<dbReference type="Pfam" id="PF20152">
    <property type="entry name" value="DUF6534"/>
    <property type="match status" value="1"/>
</dbReference>
<dbReference type="OrthoDB" id="2792702at2759"/>
<dbReference type="PANTHER" id="PTHR40465">
    <property type="entry name" value="CHROMOSOME 1, WHOLE GENOME SHOTGUN SEQUENCE"/>
    <property type="match status" value="1"/>
</dbReference>
<reference evidence="4 5" key="1">
    <citation type="journal article" date="2014" name="PLoS Genet.">
        <title>Analysis of the Phlebiopsis gigantea genome, transcriptome and secretome provides insight into its pioneer colonization strategies of wood.</title>
        <authorList>
            <person name="Hori C."/>
            <person name="Ishida T."/>
            <person name="Igarashi K."/>
            <person name="Samejima M."/>
            <person name="Suzuki H."/>
            <person name="Master E."/>
            <person name="Ferreira P."/>
            <person name="Ruiz-Duenas F.J."/>
            <person name="Held B."/>
            <person name="Canessa P."/>
            <person name="Larrondo L.F."/>
            <person name="Schmoll M."/>
            <person name="Druzhinina I.S."/>
            <person name="Kubicek C.P."/>
            <person name="Gaskell J.A."/>
            <person name="Kersten P."/>
            <person name="St John F."/>
            <person name="Glasner J."/>
            <person name="Sabat G."/>
            <person name="Splinter BonDurant S."/>
            <person name="Syed K."/>
            <person name="Yadav J."/>
            <person name="Mgbeahuruike A.C."/>
            <person name="Kovalchuk A."/>
            <person name="Asiegbu F.O."/>
            <person name="Lackner G."/>
            <person name="Hoffmeister D."/>
            <person name="Rencoret J."/>
            <person name="Gutierrez A."/>
            <person name="Sun H."/>
            <person name="Lindquist E."/>
            <person name="Barry K."/>
            <person name="Riley R."/>
            <person name="Grigoriev I.V."/>
            <person name="Henrissat B."/>
            <person name="Kues U."/>
            <person name="Berka R.M."/>
            <person name="Martinez A.T."/>
            <person name="Covert S.F."/>
            <person name="Blanchette R.A."/>
            <person name="Cullen D."/>
        </authorList>
    </citation>
    <scope>NUCLEOTIDE SEQUENCE [LARGE SCALE GENOMIC DNA]</scope>
    <source>
        <strain evidence="4 5">11061_1 CR5-6</strain>
    </source>
</reference>
<evidence type="ECO:0000313" key="4">
    <source>
        <dbReference type="EMBL" id="KIP07113.1"/>
    </source>
</evidence>
<evidence type="ECO:0000259" key="3">
    <source>
        <dbReference type="Pfam" id="PF20152"/>
    </source>
</evidence>
<keyword evidence="2" id="KW-0732">Signal</keyword>
<feature type="transmembrane region" description="Helical" evidence="1">
    <location>
        <begin position="155"/>
        <end position="175"/>
    </location>
</feature>
<dbReference type="PANTHER" id="PTHR40465:SF1">
    <property type="entry name" value="DUF6534 DOMAIN-CONTAINING PROTEIN"/>
    <property type="match status" value="1"/>
</dbReference>
<feature type="non-terminal residue" evidence="4">
    <location>
        <position position="218"/>
    </location>
</feature>
<keyword evidence="1" id="KW-0472">Membrane</keyword>
<gene>
    <name evidence="4" type="ORF">PHLGIDRAFT_106054</name>
</gene>
<dbReference type="HOGENOM" id="CLU_1269579_0_0_1"/>
<feature type="transmembrane region" description="Helical" evidence="1">
    <location>
        <begin position="110"/>
        <end position="134"/>
    </location>
</feature>
<dbReference type="InterPro" id="IPR045339">
    <property type="entry name" value="DUF6534"/>
</dbReference>
<feature type="signal peptide" evidence="2">
    <location>
        <begin position="1"/>
        <end position="16"/>
    </location>
</feature>